<gene>
    <name evidence="6" type="ORF">H8S67_14520</name>
</gene>
<evidence type="ECO:0000256" key="3">
    <source>
        <dbReference type="ARBA" id="ARBA00038412"/>
    </source>
</evidence>
<dbReference type="RefSeq" id="WP_186967757.1">
    <property type="nucleotide sequence ID" value="NZ_JACOOE010000007.1"/>
</dbReference>
<keyword evidence="1" id="KW-0540">Nuclease</keyword>
<accession>A0ABR7CDK4</accession>
<evidence type="ECO:0000256" key="1">
    <source>
        <dbReference type="ARBA" id="ARBA00022722"/>
    </source>
</evidence>
<dbReference type="SMART" id="SM00507">
    <property type="entry name" value="HNHc"/>
    <property type="match status" value="1"/>
</dbReference>
<feature type="domain" description="HNH nuclease" evidence="5">
    <location>
        <begin position="18"/>
        <end position="79"/>
    </location>
</feature>
<dbReference type="EMBL" id="JACOOE010000007">
    <property type="protein sequence ID" value="MBC5605874.1"/>
    <property type="molecule type" value="Genomic_DNA"/>
</dbReference>
<dbReference type="PANTHER" id="PTHR41286:SF1">
    <property type="entry name" value="HNH NUCLEASE YAJD-RELATED"/>
    <property type="match status" value="1"/>
</dbReference>
<dbReference type="GO" id="GO:0004519">
    <property type="term" value="F:endonuclease activity"/>
    <property type="evidence" value="ECO:0007669"/>
    <property type="project" value="UniProtKB-KW"/>
</dbReference>
<evidence type="ECO:0000313" key="7">
    <source>
        <dbReference type="Proteomes" id="UP000600600"/>
    </source>
</evidence>
<evidence type="ECO:0000256" key="2">
    <source>
        <dbReference type="ARBA" id="ARBA00022801"/>
    </source>
</evidence>
<sequence length="115" mass="13333">MSRNPHYIKMINSNRWKLLRAKKLQNNPVCEVCEANNRSTLATEVHHIVPVESVSHELGMRQLMFDYNNLQSLCHSCHSEIHRCAFSHSKEAVQANNKRMTERFADKFLKPSNGV</sequence>
<keyword evidence="2" id="KW-0378">Hydrolase</keyword>
<evidence type="ECO:0000256" key="4">
    <source>
        <dbReference type="ARBA" id="ARBA00040194"/>
    </source>
</evidence>
<dbReference type="InterPro" id="IPR003615">
    <property type="entry name" value="HNH_nuc"/>
</dbReference>
<keyword evidence="6" id="KW-0255">Endonuclease</keyword>
<comment type="similarity">
    <text evidence="3">Belongs to the HNH nuclease family.</text>
</comment>
<name>A0ABR7CDK4_9BACE</name>
<dbReference type="Proteomes" id="UP000600600">
    <property type="component" value="Unassembled WGS sequence"/>
</dbReference>
<protein>
    <recommendedName>
        <fullName evidence="4">Putative HNH nuclease YajD</fullName>
    </recommendedName>
</protein>
<dbReference type="CDD" id="cd00085">
    <property type="entry name" value="HNHc"/>
    <property type="match status" value="1"/>
</dbReference>
<dbReference type="InterPro" id="IPR002711">
    <property type="entry name" value="HNH"/>
</dbReference>
<dbReference type="Pfam" id="PF01844">
    <property type="entry name" value="HNH"/>
    <property type="match status" value="1"/>
</dbReference>
<comment type="caution">
    <text evidence="6">The sequence shown here is derived from an EMBL/GenBank/DDBJ whole genome shotgun (WGS) entry which is preliminary data.</text>
</comment>
<evidence type="ECO:0000313" key="6">
    <source>
        <dbReference type="EMBL" id="MBC5605874.1"/>
    </source>
</evidence>
<proteinExistence type="inferred from homology"/>
<dbReference type="Gene3D" id="1.10.30.50">
    <property type="match status" value="1"/>
</dbReference>
<keyword evidence="7" id="KW-1185">Reference proteome</keyword>
<reference evidence="6 7" key="1">
    <citation type="submission" date="2020-08" db="EMBL/GenBank/DDBJ databases">
        <title>Genome public.</title>
        <authorList>
            <person name="Liu C."/>
            <person name="Sun Q."/>
        </authorList>
    </citation>
    <scope>NUCLEOTIDE SEQUENCE [LARGE SCALE GENOMIC DNA]</scope>
    <source>
        <strain evidence="6 7">M27</strain>
    </source>
</reference>
<evidence type="ECO:0000259" key="5">
    <source>
        <dbReference type="SMART" id="SM00507"/>
    </source>
</evidence>
<dbReference type="PANTHER" id="PTHR41286">
    <property type="entry name" value="HNH NUCLEASE YAJD-RELATED"/>
    <property type="match status" value="1"/>
</dbReference>
<organism evidence="6 7">
    <name type="scientific">Bacteroides difficilis</name>
    <dbReference type="NCBI Taxonomy" id="2763021"/>
    <lineage>
        <taxon>Bacteria</taxon>
        <taxon>Pseudomonadati</taxon>
        <taxon>Bacteroidota</taxon>
        <taxon>Bacteroidia</taxon>
        <taxon>Bacteroidales</taxon>
        <taxon>Bacteroidaceae</taxon>
        <taxon>Bacteroides</taxon>
    </lineage>
</organism>